<protein>
    <submittedName>
        <fullName evidence="1">Uncharacterized protein</fullName>
    </submittedName>
</protein>
<dbReference type="AlphaFoldDB" id="A0A0V1MNF1"/>
<comment type="caution">
    <text evidence="1">The sequence shown here is derived from an EMBL/GenBank/DDBJ whole genome shotgun (WGS) entry which is preliminary data.</text>
</comment>
<organism evidence="1 2">
    <name type="scientific">Trichinella papuae</name>
    <dbReference type="NCBI Taxonomy" id="268474"/>
    <lineage>
        <taxon>Eukaryota</taxon>
        <taxon>Metazoa</taxon>
        <taxon>Ecdysozoa</taxon>
        <taxon>Nematoda</taxon>
        <taxon>Enoplea</taxon>
        <taxon>Dorylaimia</taxon>
        <taxon>Trichinellida</taxon>
        <taxon>Trichinellidae</taxon>
        <taxon>Trichinella</taxon>
    </lineage>
</organism>
<proteinExistence type="predicted"/>
<accession>A0A0V1MNF1</accession>
<sequence length="54" mass="5773">MFMIVCPVSPGVRAAAVWSSYKGSRVAVVILPEHAGMVTPNHHHAWSSGAVYPL</sequence>
<gene>
    <name evidence="1" type="ORF">T10_7177</name>
</gene>
<name>A0A0V1MNF1_9BILA</name>
<evidence type="ECO:0000313" key="1">
    <source>
        <dbReference type="EMBL" id="KRZ73138.1"/>
    </source>
</evidence>
<dbReference type="Proteomes" id="UP000054843">
    <property type="component" value="Unassembled WGS sequence"/>
</dbReference>
<dbReference type="EMBL" id="JYDO01000067">
    <property type="protein sequence ID" value="KRZ73138.1"/>
    <property type="molecule type" value="Genomic_DNA"/>
</dbReference>
<keyword evidence="2" id="KW-1185">Reference proteome</keyword>
<reference evidence="1 2" key="1">
    <citation type="submission" date="2015-01" db="EMBL/GenBank/DDBJ databases">
        <title>Evolution of Trichinella species and genotypes.</title>
        <authorList>
            <person name="Korhonen P.K."/>
            <person name="Edoardo P."/>
            <person name="Giuseppe L.R."/>
            <person name="Gasser R.B."/>
        </authorList>
    </citation>
    <scope>NUCLEOTIDE SEQUENCE [LARGE SCALE GENOMIC DNA]</scope>
    <source>
        <strain evidence="1">ISS1980</strain>
    </source>
</reference>
<evidence type="ECO:0000313" key="2">
    <source>
        <dbReference type="Proteomes" id="UP000054843"/>
    </source>
</evidence>